<dbReference type="RefSeq" id="WP_286678533.1">
    <property type="nucleotide sequence ID" value="NZ_MNXI01000089.1"/>
</dbReference>
<dbReference type="AlphaFoldDB" id="A0A2M7T8L1"/>
<reference evidence="2" key="1">
    <citation type="submission" date="2017-09" db="EMBL/GenBank/DDBJ databases">
        <title>Depth-based differentiation of microbial function through sediment-hosted aquifers and enrichment of novel symbionts in the deep terrestrial subsurface.</title>
        <authorList>
            <person name="Probst A.J."/>
            <person name="Ladd B."/>
            <person name="Jarett J.K."/>
            <person name="Geller-Mcgrath D.E."/>
            <person name="Sieber C.M.K."/>
            <person name="Emerson J.B."/>
            <person name="Anantharaman K."/>
            <person name="Thomas B.C."/>
            <person name="Malmstrom R."/>
            <person name="Stieglmeier M."/>
            <person name="Klingl A."/>
            <person name="Woyke T."/>
            <person name="Ryan C.M."/>
            <person name="Banfield J.F."/>
        </authorList>
    </citation>
    <scope>NUCLEOTIDE SEQUENCE [LARGE SCALE GENOMIC DNA]</scope>
</reference>
<organism evidence="1 2">
    <name type="scientific">Candidatus Aquicultor secundus</name>
    <dbReference type="NCBI Taxonomy" id="1973895"/>
    <lineage>
        <taxon>Bacteria</taxon>
        <taxon>Bacillati</taxon>
        <taxon>Actinomycetota</taxon>
        <taxon>Candidatus Aquicultoria</taxon>
        <taxon>Candidatus Aquicultorales</taxon>
        <taxon>Candidatus Aquicultoraceae</taxon>
        <taxon>Candidatus Aquicultor</taxon>
    </lineage>
</organism>
<comment type="caution">
    <text evidence="1">The sequence shown here is derived from an EMBL/GenBank/DDBJ whole genome shotgun (WGS) entry which is preliminary data.</text>
</comment>
<dbReference type="EMBL" id="PFNG01000104">
    <property type="protein sequence ID" value="PIZ40010.1"/>
    <property type="molecule type" value="Genomic_DNA"/>
</dbReference>
<evidence type="ECO:0000313" key="1">
    <source>
        <dbReference type="EMBL" id="PIZ40010.1"/>
    </source>
</evidence>
<accession>A0A2M7T8L1</accession>
<dbReference type="InterPro" id="IPR011991">
    <property type="entry name" value="ArsR-like_HTH"/>
</dbReference>
<dbReference type="InterPro" id="IPR036388">
    <property type="entry name" value="WH-like_DNA-bd_sf"/>
</dbReference>
<evidence type="ECO:0000313" key="2">
    <source>
        <dbReference type="Proteomes" id="UP000230956"/>
    </source>
</evidence>
<dbReference type="SUPFAM" id="SSF46785">
    <property type="entry name" value="Winged helix' DNA-binding domain"/>
    <property type="match status" value="1"/>
</dbReference>
<dbReference type="InterPro" id="IPR036390">
    <property type="entry name" value="WH_DNA-bd_sf"/>
</dbReference>
<sequence>MLETLFRSRVMVKLLSYFLNNPGKEVYLREASREVSEPPSAVQRELERLDALGLLDSRRHGNHKYFKVRPEFPILPELHSLFLKTEGAAAFLKESLAGLKGIQLAFIYGEFAERPTEAVSEINLVIIGSPDRSELDGAIKNLRGKLGRVINYAQYSPDEFKHLLEAKDPSLGRTLNGEKLVLVANVAEKG</sequence>
<name>A0A2M7T8L1_9ACTN</name>
<dbReference type="Proteomes" id="UP000230956">
    <property type="component" value="Unassembled WGS sequence"/>
</dbReference>
<protein>
    <recommendedName>
        <fullName evidence="3">ArsR family transcriptional regulator</fullName>
    </recommendedName>
</protein>
<gene>
    <name evidence="1" type="ORF">COY37_04440</name>
</gene>
<dbReference type="CDD" id="cd00090">
    <property type="entry name" value="HTH_ARSR"/>
    <property type="match status" value="1"/>
</dbReference>
<proteinExistence type="predicted"/>
<dbReference type="Gene3D" id="1.10.10.10">
    <property type="entry name" value="Winged helix-like DNA-binding domain superfamily/Winged helix DNA-binding domain"/>
    <property type="match status" value="1"/>
</dbReference>
<evidence type="ECO:0008006" key="3">
    <source>
        <dbReference type="Google" id="ProtNLM"/>
    </source>
</evidence>